<dbReference type="Pfam" id="PF13276">
    <property type="entry name" value="HTH_21"/>
    <property type="match status" value="1"/>
</dbReference>
<evidence type="ECO:0000259" key="1">
    <source>
        <dbReference type="Pfam" id="PF13276"/>
    </source>
</evidence>
<sequence>MVGLARSSYHLLVPGRNDEPVQHALRALTGHYPGWGFWELHHRLRKNGLLINHKRTLRIYRELALNLPRRLKKRVPARVKLPLTVPAAANVCW</sequence>
<name>A0ABQ1X7J9_9BACT</name>
<evidence type="ECO:0000313" key="2">
    <source>
        <dbReference type="EMBL" id="GGG60069.1"/>
    </source>
</evidence>
<dbReference type="InterPro" id="IPR025948">
    <property type="entry name" value="HTH-like_dom"/>
</dbReference>
<keyword evidence="3" id="KW-1185">Reference proteome</keyword>
<dbReference type="PANTHER" id="PTHR47515">
    <property type="entry name" value="LOW CALCIUM RESPONSE LOCUS PROTEIN T"/>
    <property type="match status" value="1"/>
</dbReference>
<evidence type="ECO:0000313" key="3">
    <source>
        <dbReference type="Proteomes" id="UP000601361"/>
    </source>
</evidence>
<comment type="caution">
    <text evidence="2">The sequence shown here is derived from an EMBL/GenBank/DDBJ whole genome shotgun (WGS) entry which is preliminary data.</text>
</comment>
<dbReference type="EMBL" id="BMGS01000015">
    <property type="protein sequence ID" value="GGG60069.1"/>
    <property type="molecule type" value="Genomic_DNA"/>
</dbReference>
<proteinExistence type="predicted"/>
<protein>
    <recommendedName>
        <fullName evidence="1">HTH-like domain-containing protein</fullName>
    </recommendedName>
</protein>
<accession>A0ABQ1X7J9</accession>
<dbReference type="PANTHER" id="PTHR47515:SF2">
    <property type="entry name" value="INTEGRASE CORE DOMAIN PROTEIN"/>
    <property type="match status" value="1"/>
</dbReference>
<gene>
    <name evidence="2" type="ORF">GCM10011378_40060</name>
</gene>
<organism evidence="2 3">
    <name type="scientific">Hymenobacter glacieicola</name>
    <dbReference type="NCBI Taxonomy" id="1562124"/>
    <lineage>
        <taxon>Bacteria</taxon>
        <taxon>Pseudomonadati</taxon>
        <taxon>Bacteroidota</taxon>
        <taxon>Cytophagia</taxon>
        <taxon>Cytophagales</taxon>
        <taxon>Hymenobacteraceae</taxon>
        <taxon>Hymenobacter</taxon>
    </lineage>
</organism>
<feature type="domain" description="HTH-like" evidence="1">
    <location>
        <begin position="24"/>
        <end position="73"/>
    </location>
</feature>
<reference evidence="3" key="1">
    <citation type="journal article" date="2019" name="Int. J. Syst. Evol. Microbiol.">
        <title>The Global Catalogue of Microorganisms (GCM) 10K type strain sequencing project: providing services to taxonomists for standard genome sequencing and annotation.</title>
        <authorList>
            <consortium name="The Broad Institute Genomics Platform"/>
            <consortium name="The Broad Institute Genome Sequencing Center for Infectious Disease"/>
            <person name="Wu L."/>
            <person name="Ma J."/>
        </authorList>
    </citation>
    <scope>NUCLEOTIDE SEQUENCE [LARGE SCALE GENOMIC DNA]</scope>
    <source>
        <strain evidence="3">CGMCC 1.12990</strain>
    </source>
</reference>
<dbReference type="Proteomes" id="UP000601361">
    <property type="component" value="Unassembled WGS sequence"/>
</dbReference>